<protein>
    <submittedName>
        <fullName evidence="6">Yap3 protein</fullName>
    </submittedName>
</protein>
<evidence type="ECO:0000313" key="7">
    <source>
        <dbReference type="Proteomes" id="UP001360560"/>
    </source>
</evidence>
<dbReference type="GeneID" id="90072192"/>
<keyword evidence="7" id="KW-1185">Reference proteome</keyword>
<dbReference type="InterPro" id="IPR004827">
    <property type="entry name" value="bZIP"/>
</dbReference>
<dbReference type="PROSITE" id="PS50217">
    <property type="entry name" value="BZIP"/>
    <property type="match status" value="1"/>
</dbReference>
<evidence type="ECO:0000313" key="6">
    <source>
        <dbReference type="EMBL" id="GMM34213.1"/>
    </source>
</evidence>
<dbReference type="PANTHER" id="PTHR40621:SF8">
    <property type="entry name" value="AP-1-LIKE TRANSCRIPTION FACTOR YAP3"/>
    <property type="match status" value="1"/>
</dbReference>
<dbReference type="PROSITE" id="PS00036">
    <property type="entry name" value="BZIP_BASIC"/>
    <property type="match status" value="1"/>
</dbReference>
<dbReference type="GO" id="GO:0000976">
    <property type="term" value="F:transcription cis-regulatory region binding"/>
    <property type="evidence" value="ECO:0007669"/>
    <property type="project" value="InterPro"/>
</dbReference>
<dbReference type="InterPro" id="IPR050936">
    <property type="entry name" value="AP-1-like"/>
</dbReference>
<organism evidence="6 7">
    <name type="scientific">Saccharomycopsis crataegensis</name>
    <dbReference type="NCBI Taxonomy" id="43959"/>
    <lineage>
        <taxon>Eukaryota</taxon>
        <taxon>Fungi</taxon>
        <taxon>Dikarya</taxon>
        <taxon>Ascomycota</taxon>
        <taxon>Saccharomycotina</taxon>
        <taxon>Saccharomycetes</taxon>
        <taxon>Saccharomycopsidaceae</taxon>
        <taxon>Saccharomycopsis</taxon>
    </lineage>
</organism>
<reference evidence="6 7" key="1">
    <citation type="journal article" date="2023" name="Elife">
        <title>Identification of key yeast species and microbe-microbe interactions impacting larval growth of Drosophila in the wild.</title>
        <authorList>
            <person name="Mure A."/>
            <person name="Sugiura Y."/>
            <person name="Maeda R."/>
            <person name="Honda K."/>
            <person name="Sakurai N."/>
            <person name="Takahashi Y."/>
            <person name="Watada M."/>
            <person name="Katoh T."/>
            <person name="Gotoh A."/>
            <person name="Gotoh Y."/>
            <person name="Taniguchi I."/>
            <person name="Nakamura K."/>
            <person name="Hayashi T."/>
            <person name="Katayama T."/>
            <person name="Uemura T."/>
            <person name="Hattori Y."/>
        </authorList>
    </citation>
    <scope>NUCLEOTIDE SEQUENCE [LARGE SCALE GENOMIC DNA]</scope>
    <source>
        <strain evidence="6 7">SC-9</strain>
    </source>
</reference>
<evidence type="ECO:0000256" key="4">
    <source>
        <dbReference type="SAM" id="MobiDB-lite"/>
    </source>
</evidence>
<gene>
    <name evidence="6" type="ORF">DASC09_015380</name>
</gene>
<dbReference type="Gene3D" id="1.20.5.170">
    <property type="match status" value="1"/>
</dbReference>
<accession>A0AAV5QJ98</accession>
<dbReference type="RefSeq" id="XP_064851213.1">
    <property type="nucleotide sequence ID" value="XM_064995141.1"/>
</dbReference>
<dbReference type="SMART" id="SM00338">
    <property type="entry name" value="BRLZ"/>
    <property type="match status" value="1"/>
</dbReference>
<keyword evidence="2" id="KW-0539">Nucleus</keyword>
<dbReference type="CDD" id="cd14688">
    <property type="entry name" value="bZIP_YAP"/>
    <property type="match status" value="1"/>
</dbReference>
<proteinExistence type="predicted"/>
<comment type="subcellular location">
    <subcellularLocation>
        <location evidence="1">Nucleus</location>
    </subcellularLocation>
</comment>
<evidence type="ECO:0000256" key="3">
    <source>
        <dbReference type="SAM" id="Coils"/>
    </source>
</evidence>
<name>A0AAV5QJ98_9ASCO</name>
<dbReference type="Proteomes" id="UP001360560">
    <property type="component" value="Unassembled WGS sequence"/>
</dbReference>
<evidence type="ECO:0000256" key="1">
    <source>
        <dbReference type="ARBA" id="ARBA00004123"/>
    </source>
</evidence>
<keyword evidence="3" id="KW-0175">Coiled coil</keyword>
<evidence type="ECO:0000256" key="2">
    <source>
        <dbReference type="ARBA" id="ARBA00023242"/>
    </source>
</evidence>
<feature type="coiled-coil region" evidence="3">
    <location>
        <begin position="90"/>
        <end position="117"/>
    </location>
</feature>
<dbReference type="SUPFAM" id="SSF57959">
    <property type="entry name" value="Leucine zipper domain"/>
    <property type="match status" value="1"/>
</dbReference>
<feature type="region of interest" description="Disordered" evidence="4">
    <location>
        <begin position="158"/>
        <end position="184"/>
    </location>
</feature>
<sequence length="363" mass="40472">MNMDQMESIPSNFWDDYLQGNKGTGTGQQELSAANLQSFSTNNGTMFAEQQQQQYPLAQNSDPFSIENLQLSNNHSLGSGSFSASPDHSAANMSQSLNQLISNINETQKEVSIIKEELNKDLFPGDTDIVAAAAASGNNSNVSANIIERNSKEDTRLKGQQMVVDKRKSQNRAAQRAFRERKEQKLKELEKKLEESEAEKKKVFEELEKLKLKNIIITTENQMLIKNKNKPPVNDSIPTPNSSSVYDGDFSAFRQPPQREPVDQKFTFPCVEPNKSLVDTSIKHGSANTEALIYADPDTDGGRLLTMQAVWDYINKFEELNSAHEIDMALVMEALEGTEKCHGLGPAYSLEKLNSALFKQLSN</sequence>
<dbReference type="EMBL" id="BTFZ01000002">
    <property type="protein sequence ID" value="GMM34213.1"/>
    <property type="molecule type" value="Genomic_DNA"/>
</dbReference>
<feature type="domain" description="BZIP" evidence="5">
    <location>
        <begin position="166"/>
        <end position="211"/>
    </location>
</feature>
<dbReference type="GO" id="GO:0090575">
    <property type="term" value="C:RNA polymerase II transcription regulator complex"/>
    <property type="evidence" value="ECO:0007669"/>
    <property type="project" value="TreeGrafter"/>
</dbReference>
<dbReference type="PANTHER" id="PTHR40621">
    <property type="entry name" value="TRANSCRIPTION FACTOR KAPC-RELATED"/>
    <property type="match status" value="1"/>
</dbReference>
<dbReference type="AlphaFoldDB" id="A0AAV5QJ98"/>
<evidence type="ECO:0000259" key="5">
    <source>
        <dbReference type="PROSITE" id="PS50217"/>
    </source>
</evidence>
<dbReference type="GO" id="GO:0001228">
    <property type="term" value="F:DNA-binding transcription activator activity, RNA polymerase II-specific"/>
    <property type="evidence" value="ECO:0007669"/>
    <property type="project" value="TreeGrafter"/>
</dbReference>
<comment type="caution">
    <text evidence="6">The sequence shown here is derived from an EMBL/GenBank/DDBJ whole genome shotgun (WGS) entry which is preliminary data.</text>
</comment>
<dbReference type="InterPro" id="IPR046347">
    <property type="entry name" value="bZIP_sf"/>
</dbReference>